<dbReference type="EMBL" id="FMTP01000007">
    <property type="protein sequence ID" value="SCW92497.1"/>
    <property type="molecule type" value="Genomic_DNA"/>
</dbReference>
<reference evidence="4" key="1">
    <citation type="submission" date="2016-10" db="EMBL/GenBank/DDBJ databases">
        <authorList>
            <person name="Varghese N."/>
            <person name="Submissions S."/>
        </authorList>
    </citation>
    <scope>NUCLEOTIDE SEQUENCE [LARGE SCALE GENOMIC DNA]</scope>
    <source>
        <strain evidence="4">CGMCC 1.1761</strain>
    </source>
</reference>
<protein>
    <submittedName>
        <fullName evidence="3">AsmA-like C-terminal region</fullName>
    </submittedName>
</protein>
<dbReference type="AlphaFoldDB" id="A0A1G4UFZ4"/>
<evidence type="ECO:0000256" key="2">
    <source>
        <dbReference type="SAM" id="Phobius"/>
    </source>
</evidence>
<accession>A0A1G4UFZ4</accession>
<organism evidence="3 4">
    <name type="scientific">Ancylobacter rudongensis</name>
    <dbReference type="NCBI Taxonomy" id="177413"/>
    <lineage>
        <taxon>Bacteria</taxon>
        <taxon>Pseudomonadati</taxon>
        <taxon>Pseudomonadota</taxon>
        <taxon>Alphaproteobacteria</taxon>
        <taxon>Hyphomicrobiales</taxon>
        <taxon>Xanthobacteraceae</taxon>
        <taxon>Ancylobacter</taxon>
    </lineage>
</organism>
<keyword evidence="2" id="KW-1133">Transmembrane helix</keyword>
<name>A0A1G4UFZ4_9HYPH</name>
<proteinExistence type="predicted"/>
<keyword evidence="4" id="KW-1185">Reference proteome</keyword>
<evidence type="ECO:0000313" key="3">
    <source>
        <dbReference type="EMBL" id="SCW92497.1"/>
    </source>
</evidence>
<feature type="transmembrane region" description="Helical" evidence="2">
    <location>
        <begin position="42"/>
        <end position="64"/>
    </location>
</feature>
<feature type="region of interest" description="Disordered" evidence="1">
    <location>
        <begin position="192"/>
        <end position="226"/>
    </location>
</feature>
<evidence type="ECO:0000256" key="1">
    <source>
        <dbReference type="SAM" id="MobiDB-lite"/>
    </source>
</evidence>
<dbReference type="RefSeq" id="WP_091443002.1">
    <property type="nucleotide sequence ID" value="NZ_FMTP01000007.1"/>
</dbReference>
<keyword evidence="2" id="KW-0812">Transmembrane</keyword>
<feature type="region of interest" description="Disordered" evidence="1">
    <location>
        <begin position="1"/>
        <end position="20"/>
    </location>
</feature>
<feature type="compositionally biased region" description="Low complexity" evidence="1">
    <location>
        <begin position="200"/>
        <end position="226"/>
    </location>
</feature>
<keyword evidence="2" id="KW-0472">Membrane</keyword>
<dbReference type="STRING" id="177413.SAMN05660859_3860"/>
<dbReference type="Proteomes" id="UP000198889">
    <property type="component" value="Unassembled WGS sequence"/>
</dbReference>
<sequence length="1197" mass="125013">MTEKTTHRSPTAGKRQVKRLRVKRSPKVCAAPARRRRWLRMCVWSGGSTFVLLAAAIAGIYLLFSAGVLTVDMARPYVERTLEARLGAGRTVQIGAIVAERVPDGGIVLHAADITVRDDDGDLIATAPQAEVALQDSWLPWLMQPERVDLVGVRLNVFIDAQGQLSISTEADAADGARVQPKLLTTVQTVDPAADQTAEPAAGTVPAPVDAPAAAEGAPGVAAAEGEVPTPFGPLRLASLAALARQFDEGGLDGGTLSEIGLKEGILVIRNEASGREWTFDDIDLSLSRPEQGGVTFDIKAGGMDGPWSARATVGALNEGRRDLELEVRDLAPRDLLIAAGKAGADILATSPLSIDFVATIDPRGVVLASSGRLAAGAGELQLGSDAEGRMLVDEAVLAFSLDPAARRINLTSVTAQAGPFGMDLAGTVDIPADSAGLWRLHTHSARASFIGGGPHQTQVPPFVLDDIVFDLSFDPVAQRASIDRGELKGPQGGITLGGALELAGPAPSLSMTVTATPMTATSLIRLWPAVAAPAPRKWVYDHLVSGDVSEARIFFNAPLDSIGKKDHPLADEGLSIIIAGTNGRFIPVPGLPPIIDADVAVKITGRTAHVTVAKAAMQTPGERRLEIGESIFDISDTAPPKPEAKVQVNVSGQAAAAIELAGIPPLRGPTYVPIEPQSVSGTIKGTAQISVKLSDNILPSDIDYAFDATLSDFGASKMVFNQNLDDATVRAFVTQAATVARGEGKFGGAPASFDYSRPASGDMTFALAASLDDAARQKLGFELPGMSGTLGVKLAGTVGTKAKTADVELDLTRVKLSDLVPGWTKAAGKPAKMTAKAVITSGGTRLDDLVVTGQGVDIRGTVELDSKAAVVSANLPTFKLSDGDKASVKLENADGTYKVTVRGEVIEARAFLKQLTDTPPSGPGTSRPPDIDLDVKLGVVVGNNGEAMRDVALVISRRNGDLRAFSLGALVGRTGGVTGELKAQGNGRPQLRVATSDAGALLRFIDLYPKIYGGDLWIDVDAPAGDGRPQSGVINVRDFVIRGEAGLDRLIAAAPATMRDGRPQPGSAISFRKLQVDFQRSAQQISLRDGAIWGPSIGSTFDGTLDLANDRVSVRGTYVPAYGLNNLFSRLPVLGFFLGGGPNEGLVGVTYEIVGPVSGPTLRVNPISAVAPGFLRKIFEFRQAPDPTPPAVVPSR</sequence>
<gene>
    <name evidence="3" type="ORF">SAMN05660859_3860</name>
</gene>
<evidence type="ECO:0000313" key="4">
    <source>
        <dbReference type="Proteomes" id="UP000198889"/>
    </source>
</evidence>